<dbReference type="PROSITE" id="PS51257">
    <property type="entry name" value="PROKAR_LIPOPROTEIN"/>
    <property type="match status" value="1"/>
</dbReference>
<keyword evidence="2" id="KW-0732">Signal</keyword>
<accession>A0A7G9S5Z1</accession>
<evidence type="ECO:0000313" key="3">
    <source>
        <dbReference type="EMBL" id="QNN63266.1"/>
    </source>
</evidence>
<dbReference type="Proteomes" id="UP000515934">
    <property type="component" value="Chromosome"/>
</dbReference>
<protein>
    <recommendedName>
        <fullName evidence="5">Lipoprotein</fullName>
    </recommendedName>
</protein>
<evidence type="ECO:0000256" key="2">
    <source>
        <dbReference type="SAM" id="SignalP"/>
    </source>
</evidence>
<sequence length="245" mass="24976">MSTISRITATTTALLASALLVAGCASSADDAETDPVTTPEETTPGTAGDNLDFDIAWLDNGRMVAIVTDGSSSCVPVAETVTTGGQTVTVELSEGESDQACTADLVPRASLVALPQGIDPTADVKFNVTLGSATGDEDLDGNSALTGTPGDSTDYAPSAGWFDDDALVLLTWGSSTCPPVIDTVEASGNAGTVQFVTEERACTMDMTPRATIVDFGDIEDGDDGSPFVLTLVGDGLDAKLEVIDN</sequence>
<gene>
    <name evidence="3" type="ORF">H9L06_02670</name>
</gene>
<keyword evidence="4" id="KW-1185">Reference proteome</keyword>
<reference evidence="3 4" key="1">
    <citation type="submission" date="2020-08" db="EMBL/GenBank/DDBJ databases">
        <title>Genome sequence of Leucobacter denitrificans KACC 14055T.</title>
        <authorList>
            <person name="Hyun D.-W."/>
            <person name="Bae J.-W."/>
        </authorList>
    </citation>
    <scope>NUCLEOTIDE SEQUENCE [LARGE SCALE GENOMIC DNA]</scope>
    <source>
        <strain evidence="3 4">KACC 14055</strain>
    </source>
</reference>
<evidence type="ECO:0000313" key="4">
    <source>
        <dbReference type="Proteomes" id="UP000515934"/>
    </source>
</evidence>
<dbReference type="AlphaFoldDB" id="A0A7G9S5Z1"/>
<feature type="chain" id="PRO_5028861900" description="Lipoprotein" evidence="2">
    <location>
        <begin position="28"/>
        <end position="245"/>
    </location>
</feature>
<organism evidence="3 4">
    <name type="scientific">Leucobacter denitrificans</name>
    <dbReference type="NCBI Taxonomy" id="683042"/>
    <lineage>
        <taxon>Bacteria</taxon>
        <taxon>Bacillati</taxon>
        <taxon>Actinomycetota</taxon>
        <taxon>Actinomycetes</taxon>
        <taxon>Micrococcales</taxon>
        <taxon>Microbacteriaceae</taxon>
        <taxon>Leucobacter</taxon>
    </lineage>
</organism>
<feature type="signal peptide" evidence="2">
    <location>
        <begin position="1"/>
        <end position="27"/>
    </location>
</feature>
<proteinExistence type="predicted"/>
<feature type="region of interest" description="Disordered" evidence="1">
    <location>
        <begin position="28"/>
        <end position="50"/>
    </location>
</feature>
<feature type="compositionally biased region" description="Low complexity" evidence="1">
    <location>
        <begin position="28"/>
        <end position="47"/>
    </location>
</feature>
<evidence type="ECO:0008006" key="5">
    <source>
        <dbReference type="Google" id="ProtNLM"/>
    </source>
</evidence>
<dbReference type="EMBL" id="CP060716">
    <property type="protein sequence ID" value="QNN63266.1"/>
    <property type="molecule type" value="Genomic_DNA"/>
</dbReference>
<name>A0A7G9S5Z1_9MICO</name>
<dbReference type="RefSeq" id="WP_187555733.1">
    <property type="nucleotide sequence ID" value="NZ_CP060716.1"/>
</dbReference>
<evidence type="ECO:0000256" key="1">
    <source>
        <dbReference type="SAM" id="MobiDB-lite"/>
    </source>
</evidence>
<dbReference type="KEGG" id="ldn:H9L06_02670"/>